<reference evidence="2 3" key="1">
    <citation type="submission" date="2019-02" db="EMBL/GenBank/DDBJ databases">
        <title>Genomic Encyclopedia of Type Strains, Phase IV (KMG-IV): sequencing the most valuable type-strain genomes for metagenomic binning, comparative biology and taxonomic classification.</title>
        <authorList>
            <person name="Goeker M."/>
        </authorList>
    </citation>
    <scope>NUCLEOTIDE SEQUENCE [LARGE SCALE GENOMIC DNA]</scope>
    <source>
        <strain evidence="2 3">DSM 101727</strain>
    </source>
</reference>
<proteinExistence type="predicted"/>
<name>A0A4Q7L3J7_9PSEU</name>
<dbReference type="SUPFAM" id="SSF54427">
    <property type="entry name" value="NTF2-like"/>
    <property type="match status" value="1"/>
</dbReference>
<organism evidence="2 3">
    <name type="scientific">Herbihabitans rhizosphaerae</name>
    <dbReference type="NCBI Taxonomy" id="1872711"/>
    <lineage>
        <taxon>Bacteria</taxon>
        <taxon>Bacillati</taxon>
        <taxon>Actinomycetota</taxon>
        <taxon>Actinomycetes</taxon>
        <taxon>Pseudonocardiales</taxon>
        <taxon>Pseudonocardiaceae</taxon>
        <taxon>Herbihabitans</taxon>
    </lineage>
</organism>
<dbReference type="GO" id="GO:0016853">
    <property type="term" value="F:isomerase activity"/>
    <property type="evidence" value="ECO:0007669"/>
    <property type="project" value="UniProtKB-KW"/>
</dbReference>
<dbReference type="InterPro" id="IPR032710">
    <property type="entry name" value="NTF2-like_dom_sf"/>
</dbReference>
<dbReference type="EMBL" id="SGWQ01000002">
    <property type="protein sequence ID" value="RZS43815.1"/>
    <property type="molecule type" value="Genomic_DNA"/>
</dbReference>
<accession>A0A4Q7L3J7</accession>
<dbReference type="Gene3D" id="3.10.450.50">
    <property type="match status" value="1"/>
</dbReference>
<keyword evidence="2" id="KW-0413">Isomerase</keyword>
<gene>
    <name evidence="2" type="ORF">EV193_102796</name>
</gene>
<sequence length="118" mass="12967">MELTTEAARHPHVFERAFNTGRIELVDQLYEPDGVLVADGEQLTGRRRADALRAHLDLGAPVRVNPRQVHVSGDIALLIVDWAIEGHIGGTATDVVRRGPDGFWRYVIDNPMGSTMAA</sequence>
<dbReference type="Pfam" id="PF12680">
    <property type="entry name" value="SnoaL_2"/>
    <property type="match status" value="1"/>
</dbReference>
<dbReference type="InterPro" id="IPR037401">
    <property type="entry name" value="SnoaL-like"/>
</dbReference>
<dbReference type="Proteomes" id="UP000294257">
    <property type="component" value="Unassembled WGS sequence"/>
</dbReference>
<feature type="domain" description="SnoaL-like" evidence="1">
    <location>
        <begin position="14"/>
        <end position="100"/>
    </location>
</feature>
<dbReference type="RefSeq" id="WP_130343598.1">
    <property type="nucleotide sequence ID" value="NZ_SGWQ01000002.1"/>
</dbReference>
<evidence type="ECO:0000313" key="3">
    <source>
        <dbReference type="Proteomes" id="UP000294257"/>
    </source>
</evidence>
<evidence type="ECO:0000259" key="1">
    <source>
        <dbReference type="Pfam" id="PF12680"/>
    </source>
</evidence>
<comment type="caution">
    <text evidence="2">The sequence shown here is derived from an EMBL/GenBank/DDBJ whole genome shotgun (WGS) entry which is preliminary data.</text>
</comment>
<dbReference type="AlphaFoldDB" id="A0A4Q7L3J7"/>
<keyword evidence="3" id="KW-1185">Reference proteome</keyword>
<dbReference type="OrthoDB" id="7375616at2"/>
<evidence type="ECO:0000313" key="2">
    <source>
        <dbReference type="EMBL" id="RZS43815.1"/>
    </source>
</evidence>
<protein>
    <submittedName>
        <fullName evidence="2">Ketosteroid isomerase-like protein</fullName>
    </submittedName>
</protein>